<sequence>MTSAGAASASEPETASSFFYGTLMAPEVFFTVCYRLGRPPAALIKQHPFQDAMLHGYTRHRVQGQDYPGIIEDSTEGACVRGMLAEGITETNMHRLDVFEGREYERRTVDVDIEVEGVKKTVKAQVYVYKKPDRLERREWDFEEFRREKMHKWARADLTFEGEQPQETFRQRDDRRTGNQRSSKPQKSKKPQPGCIVC</sequence>
<evidence type="ECO:0000313" key="6">
    <source>
        <dbReference type="EMBL" id="EPE05013.1"/>
    </source>
</evidence>
<name>S3CFB9_OPHP1</name>
<feature type="domain" description="Gamma-glutamylcyclotransferase AIG2-like" evidence="5">
    <location>
        <begin position="18"/>
        <end position="141"/>
    </location>
</feature>
<dbReference type="PANTHER" id="PTHR31544">
    <property type="entry name" value="AIG2-LIKE PROTEIN D"/>
    <property type="match status" value="1"/>
</dbReference>
<evidence type="ECO:0000313" key="7">
    <source>
        <dbReference type="Proteomes" id="UP000016923"/>
    </source>
</evidence>
<dbReference type="SUPFAM" id="SSF110857">
    <property type="entry name" value="Gamma-glutamyl cyclotransferase-like"/>
    <property type="match status" value="1"/>
</dbReference>
<dbReference type="eggNOG" id="ENOG502S7T1">
    <property type="taxonomic scope" value="Eukaryota"/>
</dbReference>
<gene>
    <name evidence="6" type="ORF">F503_00167</name>
</gene>
<evidence type="ECO:0000259" key="5">
    <source>
        <dbReference type="Pfam" id="PF06094"/>
    </source>
</evidence>
<dbReference type="Pfam" id="PF06094">
    <property type="entry name" value="GGACT"/>
    <property type="match status" value="1"/>
</dbReference>
<keyword evidence="2" id="KW-0808">Transferase</keyword>
<dbReference type="Gene3D" id="3.10.490.10">
    <property type="entry name" value="Gamma-glutamyl cyclotransferase-like"/>
    <property type="match status" value="1"/>
</dbReference>
<protein>
    <recommendedName>
        <fullName evidence="3">Putative gamma-glutamylcyclotransferase</fullName>
    </recommendedName>
</protein>
<dbReference type="GO" id="GO:0016740">
    <property type="term" value="F:transferase activity"/>
    <property type="evidence" value="ECO:0007669"/>
    <property type="project" value="UniProtKB-KW"/>
</dbReference>
<accession>S3CFB9</accession>
<dbReference type="VEuPathDB" id="FungiDB:F503_00167"/>
<evidence type="ECO:0000256" key="1">
    <source>
        <dbReference type="ARBA" id="ARBA00008861"/>
    </source>
</evidence>
<evidence type="ECO:0000256" key="3">
    <source>
        <dbReference type="ARBA" id="ARBA00030602"/>
    </source>
</evidence>
<dbReference type="EMBL" id="KE148158">
    <property type="protein sequence ID" value="EPE05013.1"/>
    <property type="molecule type" value="Genomic_DNA"/>
</dbReference>
<dbReference type="PANTHER" id="PTHR31544:SF2">
    <property type="entry name" value="AIG2-LIKE PROTEIN D"/>
    <property type="match status" value="1"/>
</dbReference>
<dbReference type="OMA" id="DPEPWQK"/>
<evidence type="ECO:0000256" key="4">
    <source>
        <dbReference type="SAM" id="MobiDB-lite"/>
    </source>
</evidence>
<dbReference type="InterPro" id="IPR036568">
    <property type="entry name" value="GGCT-like_sf"/>
</dbReference>
<comment type="similarity">
    <text evidence="1">Belongs to the gamma-glutamylcyclotransferase family.</text>
</comment>
<dbReference type="InterPro" id="IPR009288">
    <property type="entry name" value="AIG2-like_dom"/>
</dbReference>
<dbReference type="Proteomes" id="UP000016923">
    <property type="component" value="Unassembled WGS sequence"/>
</dbReference>
<dbReference type="HOGENOM" id="CLU_093936_1_2_1"/>
<dbReference type="InterPro" id="IPR045038">
    <property type="entry name" value="AIG2-like"/>
</dbReference>
<reference evidence="6 7" key="1">
    <citation type="journal article" date="2013" name="BMC Genomics">
        <title>The genome and transcriptome of the pine saprophyte Ophiostoma piceae, and a comparison with the bark beetle-associated pine pathogen Grosmannia clavigera.</title>
        <authorList>
            <person name="Haridas S."/>
            <person name="Wang Y."/>
            <person name="Lim L."/>
            <person name="Massoumi Alamouti S."/>
            <person name="Jackman S."/>
            <person name="Docking R."/>
            <person name="Robertson G."/>
            <person name="Birol I."/>
            <person name="Bohlmann J."/>
            <person name="Breuil C."/>
        </authorList>
    </citation>
    <scope>NUCLEOTIDE SEQUENCE [LARGE SCALE GENOMIC DNA]</scope>
    <source>
        <strain evidence="6 7">UAMH 11346</strain>
    </source>
</reference>
<dbReference type="OrthoDB" id="1044435at2759"/>
<proteinExistence type="inferred from homology"/>
<organism evidence="6 7">
    <name type="scientific">Ophiostoma piceae (strain UAMH 11346)</name>
    <name type="common">Sap stain fungus</name>
    <dbReference type="NCBI Taxonomy" id="1262450"/>
    <lineage>
        <taxon>Eukaryota</taxon>
        <taxon>Fungi</taxon>
        <taxon>Dikarya</taxon>
        <taxon>Ascomycota</taxon>
        <taxon>Pezizomycotina</taxon>
        <taxon>Sordariomycetes</taxon>
        <taxon>Sordariomycetidae</taxon>
        <taxon>Ophiostomatales</taxon>
        <taxon>Ophiostomataceae</taxon>
        <taxon>Ophiostoma</taxon>
    </lineage>
</organism>
<dbReference type="AlphaFoldDB" id="S3CFB9"/>
<dbReference type="CDD" id="cd06661">
    <property type="entry name" value="GGCT_like"/>
    <property type="match status" value="1"/>
</dbReference>
<keyword evidence="7" id="KW-1185">Reference proteome</keyword>
<evidence type="ECO:0000256" key="2">
    <source>
        <dbReference type="ARBA" id="ARBA00022679"/>
    </source>
</evidence>
<feature type="region of interest" description="Disordered" evidence="4">
    <location>
        <begin position="157"/>
        <end position="198"/>
    </location>
</feature>
<dbReference type="InterPro" id="IPR013024">
    <property type="entry name" value="GGCT-like"/>
</dbReference>